<dbReference type="InterPro" id="IPR056739">
    <property type="entry name" value="NfeD_membrane"/>
</dbReference>
<dbReference type="FunFam" id="3.90.226.10:FF:000089">
    <property type="entry name" value="Membrane-bound serine protease"/>
    <property type="match status" value="1"/>
</dbReference>
<dbReference type="PANTHER" id="PTHR33507:SF4">
    <property type="entry name" value="NODULATION COMPETITIVENESS PROTEIN NFED"/>
    <property type="match status" value="1"/>
</dbReference>
<dbReference type="Pfam" id="PF01957">
    <property type="entry name" value="NfeD"/>
    <property type="match status" value="1"/>
</dbReference>
<keyword evidence="4 6" id="KW-0472">Membrane</keyword>
<organism evidence="10 11">
    <name type="scientific">Rhizobium freirei PRF 81</name>
    <dbReference type="NCBI Taxonomy" id="363754"/>
    <lineage>
        <taxon>Bacteria</taxon>
        <taxon>Pseudomonadati</taxon>
        <taxon>Pseudomonadota</taxon>
        <taxon>Alphaproteobacteria</taxon>
        <taxon>Hyphomicrobiales</taxon>
        <taxon>Rhizobiaceae</taxon>
        <taxon>Rhizobium/Agrobacterium group</taxon>
        <taxon>Rhizobium</taxon>
    </lineage>
</organism>
<evidence type="ECO:0000313" key="11">
    <source>
        <dbReference type="Proteomes" id="UP000012429"/>
    </source>
</evidence>
<dbReference type="SUPFAM" id="SSF141322">
    <property type="entry name" value="NfeD domain-like"/>
    <property type="match status" value="1"/>
</dbReference>
<dbReference type="PANTHER" id="PTHR33507">
    <property type="entry name" value="INNER MEMBRANE PROTEIN YBBJ"/>
    <property type="match status" value="1"/>
</dbReference>
<evidence type="ECO:0000256" key="2">
    <source>
        <dbReference type="ARBA" id="ARBA00022692"/>
    </source>
</evidence>
<keyword evidence="11" id="KW-1185">Reference proteome</keyword>
<dbReference type="EMBL" id="AQHN01000076">
    <property type="protein sequence ID" value="ENN86015.1"/>
    <property type="molecule type" value="Genomic_DNA"/>
</dbReference>
<dbReference type="Pfam" id="PF25145">
    <property type="entry name" value="NfeD1b_N"/>
    <property type="match status" value="1"/>
</dbReference>
<evidence type="ECO:0000256" key="4">
    <source>
        <dbReference type="ARBA" id="ARBA00023136"/>
    </source>
</evidence>
<feature type="transmembrane region" description="Helical" evidence="6">
    <location>
        <begin position="279"/>
        <end position="297"/>
    </location>
</feature>
<feature type="domain" description="NfeD-like C-terminal" evidence="7">
    <location>
        <begin position="411"/>
        <end position="465"/>
    </location>
</feature>
<dbReference type="CDD" id="cd07020">
    <property type="entry name" value="Clp_protease_NfeD_1"/>
    <property type="match status" value="1"/>
</dbReference>
<feature type="transmembrane region" description="Helical" evidence="6">
    <location>
        <begin position="378"/>
        <end position="399"/>
    </location>
</feature>
<protein>
    <submittedName>
        <fullName evidence="10">Uncharacterized protein</fullName>
    </submittedName>
</protein>
<dbReference type="InterPro" id="IPR002810">
    <property type="entry name" value="NfeD-like_C"/>
</dbReference>
<feature type="transmembrane region" description="Helical" evidence="6">
    <location>
        <begin position="347"/>
        <end position="366"/>
    </location>
</feature>
<dbReference type="InterPro" id="IPR056738">
    <property type="entry name" value="NfeD1b_N"/>
</dbReference>
<name>N6UWF9_9HYPH</name>
<evidence type="ECO:0000259" key="8">
    <source>
        <dbReference type="Pfam" id="PF24961"/>
    </source>
</evidence>
<evidence type="ECO:0000259" key="7">
    <source>
        <dbReference type="Pfam" id="PF01957"/>
    </source>
</evidence>
<dbReference type="Gene3D" id="2.40.50.140">
    <property type="entry name" value="Nucleic acid-binding proteins"/>
    <property type="match status" value="1"/>
</dbReference>
<feature type="compositionally biased region" description="Polar residues" evidence="5">
    <location>
        <begin position="160"/>
        <end position="171"/>
    </location>
</feature>
<feature type="domain" description="NfeD1b N-terminal" evidence="9">
    <location>
        <begin position="47"/>
        <end position="187"/>
    </location>
</feature>
<evidence type="ECO:0000259" key="9">
    <source>
        <dbReference type="Pfam" id="PF25145"/>
    </source>
</evidence>
<comment type="subcellular location">
    <subcellularLocation>
        <location evidence="1">Membrane</location>
        <topology evidence="1">Multi-pass membrane protein</topology>
    </subcellularLocation>
</comment>
<gene>
    <name evidence="10" type="ORF">RHSP_65491</name>
</gene>
<dbReference type="PATRIC" id="fig|363754.4.peg.4313"/>
<evidence type="ECO:0000256" key="1">
    <source>
        <dbReference type="ARBA" id="ARBA00004141"/>
    </source>
</evidence>
<sequence length="467" mass="48501">MDIQRSIAPHLRPWRRMSSVLALVLALVSALGLTALPTPAAERVAIVVKINGAIGPAMADYVSRGLERAGERGVSLVVLQIDTPGGLDTSMRDIIRAILASRVPVAGFVAPSGARAASAGTYILYASHIAAMAPGTNLGAATPIAITGGPFGGGAEPDKGTSNPPDSTRGQSPRDPGEAKAVNDAVAYIRGLAELRNRNADWAERAVREAASLSSSAAVREHVVDFTAATIEDLLKQAQGRTVRVGQTDVQLDTAGLAVEEFEPDWRTRLLSVITDPNIALILMMVGIYGLIFEFLTPGTFVPGTIGGICLLLGLYALALLPVSYAGIGLLILGIGLTVAEAHSPTFGALGVGGGVAVVLGAAILFDTEIPGLQVSWTALGSLAVASLLFSLLVARVAFISRWRQVVTGSEQMIGISGTVESWADTSGYVIAHGERWKAASTEAFSPGDDVKVIGRSGLTLQVTRRS</sequence>
<reference evidence="10 11" key="1">
    <citation type="journal article" date="2012" name="BMC Genomics">
        <title>Genomic basis of broad host range and environmental adaptability of Rhizobium tropici CIAT 899 and Rhizobium sp. PRF 81 which are used in inoculants for common bean (Phaseolus vulgaris L.).</title>
        <authorList>
            <person name="Ormeno-Orrillo E."/>
            <person name="Menna P."/>
            <person name="Almeida L.G."/>
            <person name="Ollero F.J."/>
            <person name="Nicolas M.F."/>
            <person name="Pains Rodrigues E."/>
            <person name="Shigueyoshi Nakatani A."/>
            <person name="Silva Batista J.S."/>
            <person name="Oliveira Chueire L.M."/>
            <person name="Souza R.C."/>
            <person name="Ribeiro Vasconcelos A.T."/>
            <person name="Megias M."/>
            <person name="Hungria M."/>
            <person name="Martinez-Romero E."/>
        </authorList>
    </citation>
    <scope>NUCLEOTIDE SEQUENCE [LARGE SCALE GENOMIC DNA]</scope>
    <source>
        <strain evidence="10 11">PRF 81</strain>
    </source>
</reference>
<dbReference type="InterPro" id="IPR029045">
    <property type="entry name" value="ClpP/crotonase-like_dom_sf"/>
</dbReference>
<dbReference type="SUPFAM" id="SSF52096">
    <property type="entry name" value="ClpP/crotonase"/>
    <property type="match status" value="1"/>
</dbReference>
<feature type="region of interest" description="Disordered" evidence="5">
    <location>
        <begin position="149"/>
        <end position="180"/>
    </location>
</feature>
<dbReference type="GO" id="GO:0016020">
    <property type="term" value="C:membrane"/>
    <property type="evidence" value="ECO:0007669"/>
    <property type="project" value="UniProtKB-SubCell"/>
</dbReference>
<evidence type="ECO:0000256" key="5">
    <source>
        <dbReference type="SAM" id="MobiDB-lite"/>
    </source>
</evidence>
<proteinExistence type="predicted"/>
<dbReference type="InterPro" id="IPR012340">
    <property type="entry name" value="NA-bd_OB-fold"/>
</dbReference>
<dbReference type="Gene3D" id="3.90.226.10">
    <property type="entry name" value="2-enoyl-CoA Hydratase, Chain A, domain 1"/>
    <property type="match status" value="1"/>
</dbReference>
<evidence type="ECO:0000256" key="3">
    <source>
        <dbReference type="ARBA" id="ARBA00022989"/>
    </source>
</evidence>
<keyword evidence="2 6" id="KW-0812">Transmembrane</keyword>
<feature type="transmembrane region" description="Helical" evidence="6">
    <location>
        <begin position="309"/>
        <end position="335"/>
    </location>
</feature>
<feature type="domain" description="NfeD integral membrane" evidence="8">
    <location>
        <begin position="278"/>
        <end position="393"/>
    </location>
</feature>
<accession>N6UWF9</accession>
<dbReference type="InterPro" id="IPR052165">
    <property type="entry name" value="Membrane_assoc_protease"/>
</dbReference>
<keyword evidence="3 6" id="KW-1133">Transmembrane helix</keyword>
<comment type="caution">
    <text evidence="10">The sequence shown here is derived from an EMBL/GenBank/DDBJ whole genome shotgun (WGS) entry which is preliminary data.</text>
</comment>
<dbReference type="Proteomes" id="UP000012429">
    <property type="component" value="Unassembled WGS sequence"/>
</dbReference>
<dbReference type="STRING" id="363754.RHSP_65491"/>
<dbReference type="Pfam" id="PF24961">
    <property type="entry name" value="NfeD_membrane"/>
    <property type="match status" value="1"/>
</dbReference>
<evidence type="ECO:0000256" key="6">
    <source>
        <dbReference type="SAM" id="Phobius"/>
    </source>
</evidence>
<dbReference type="AlphaFoldDB" id="N6UWF9"/>
<evidence type="ECO:0000313" key="10">
    <source>
        <dbReference type="EMBL" id="ENN86015.1"/>
    </source>
</evidence>